<sequence>MVWLSLASGKAQTTDVRCLDFMGVPIEGAVDSFLVRIQEKNFTPWGDSGDGEDYYFRGNFYGIRAKLMVSADKDTKRVESMYFTVGPYRTKEMMNRNTAYFLRKLSQDYGNYTTRNGSYYFFNDYGNVKVSITKNNDGASDINIFFQPTTPFYKDAVLLGLKGNVQEVMTTNPVSENAMERFARDGKMENPDIMERIYNEYGYLTKAKMLERNGTSSISYEYDDRNRLVRRTLTNEKAAITYVNEYIYNEKNEILNESQKVYNEQKECLMSVNMRNEYTAHDDDGNWTRNQLNIVYWEKDAQSQSTNVVQTRKIRYWDE</sequence>
<name>A0ABS9CF50_9BACT</name>
<comment type="caution">
    <text evidence="1">The sequence shown here is derived from an EMBL/GenBank/DDBJ whole genome shotgun (WGS) entry which is preliminary data.</text>
</comment>
<evidence type="ECO:0000313" key="2">
    <source>
        <dbReference type="Proteomes" id="UP001200470"/>
    </source>
</evidence>
<proteinExistence type="predicted"/>
<dbReference type="RefSeq" id="WP_094435239.1">
    <property type="nucleotide sequence ID" value="NZ_JADYTN010000005.1"/>
</dbReference>
<evidence type="ECO:0000313" key="1">
    <source>
        <dbReference type="EMBL" id="MCF2563200.1"/>
    </source>
</evidence>
<reference evidence="1 2" key="1">
    <citation type="submission" date="2020-12" db="EMBL/GenBank/DDBJ databases">
        <title>Whole genome sequences of gut porcine anaerobes.</title>
        <authorList>
            <person name="Kubasova T."/>
            <person name="Jahodarova E."/>
            <person name="Rychlik I."/>
        </authorList>
    </citation>
    <scope>NUCLEOTIDE SEQUENCE [LARGE SCALE GENOMIC DNA]</scope>
    <source>
        <strain evidence="1 2">An925</strain>
    </source>
</reference>
<keyword evidence="2" id="KW-1185">Reference proteome</keyword>
<evidence type="ECO:0008006" key="3">
    <source>
        <dbReference type="Google" id="ProtNLM"/>
    </source>
</evidence>
<dbReference type="Proteomes" id="UP001200470">
    <property type="component" value="Unassembled WGS sequence"/>
</dbReference>
<accession>A0ABS9CF50</accession>
<organism evidence="1 2">
    <name type="scientific">Xylanibacter brevis</name>
    <dbReference type="NCBI Taxonomy" id="83231"/>
    <lineage>
        <taxon>Bacteria</taxon>
        <taxon>Pseudomonadati</taxon>
        <taxon>Bacteroidota</taxon>
        <taxon>Bacteroidia</taxon>
        <taxon>Bacteroidales</taxon>
        <taxon>Prevotellaceae</taxon>
        <taxon>Xylanibacter</taxon>
    </lineage>
</organism>
<gene>
    <name evidence="1" type="ORF">I6E12_03620</name>
</gene>
<protein>
    <recommendedName>
        <fullName evidence="3">RHS repeat protein</fullName>
    </recommendedName>
</protein>
<dbReference type="EMBL" id="JADYTN010000005">
    <property type="protein sequence ID" value="MCF2563200.1"/>
    <property type="molecule type" value="Genomic_DNA"/>
</dbReference>